<evidence type="ECO:0000313" key="8">
    <source>
        <dbReference type="EMBL" id="CAF3725328.1"/>
    </source>
</evidence>
<dbReference type="EMBL" id="CAJOBB010000845">
    <property type="protein sequence ID" value="CAF3763273.1"/>
    <property type="molecule type" value="Genomic_DNA"/>
</dbReference>
<evidence type="ECO:0000313" key="7">
    <source>
        <dbReference type="EMBL" id="CAF1197910.1"/>
    </source>
</evidence>
<dbReference type="AlphaFoldDB" id="A0A814Q9N4"/>
<dbReference type="Pfam" id="PF00386">
    <property type="entry name" value="C1q"/>
    <property type="match status" value="1"/>
</dbReference>
<dbReference type="SUPFAM" id="SSF49842">
    <property type="entry name" value="TNF-like"/>
    <property type="match status" value="1"/>
</dbReference>
<dbReference type="PANTHER" id="PTHR15427:SF33">
    <property type="entry name" value="COLLAGEN IV NC1 DOMAIN-CONTAINING PROTEIN"/>
    <property type="match status" value="1"/>
</dbReference>
<proteinExistence type="predicted"/>
<dbReference type="Proteomes" id="UP000663868">
    <property type="component" value="Unassembled WGS sequence"/>
</dbReference>
<dbReference type="InterPro" id="IPR050392">
    <property type="entry name" value="Collagen/C1q_domain"/>
</dbReference>
<evidence type="ECO:0000256" key="4">
    <source>
        <dbReference type="SAM" id="SignalP"/>
    </source>
</evidence>
<name>A0A814Q9N4_9BILA</name>
<feature type="signal peptide" evidence="4">
    <location>
        <begin position="1"/>
        <end position="20"/>
    </location>
</feature>
<feature type="region of interest" description="Disordered" evidence="3">
    <location>
        <begin position="87"/>
        <end position="116"/>
    </location>
</feature>
<protein>
    <recommendedName>
        <fullName evidence="5">C1q domain-containing protein</fullName>
    </recommendedName>
</protein>
<evidence type="ECO:0000256" key="3">
    <source>
        <dbReference type="SAM" id="MobiDB-lite"/>
    </source>
</evidence>
<evidence type="ECO:0000313" key="6">
    <source>
        <dbReference type="EMBL" id="CAF1116847.1"/>
    </source>
</evidence>
<dbReference type="PANTHER" id="PTHR15427">
    <property type="entry name" value="EMILIN ELASTIN MICROFIBRIL INTERFACE-LOCATED PROTEIN ELASTIN MICROFIBRIL INTERFACER"/>
    <property type="match status" value="1"/>
</dbReference>
<sequence>MTKFFLLILIILYYFKQGQTQYYPYQHYSRQVPSEKVYINKTIIEDDVDDEDKNMCQLSVRCPTLPTLSPYDRDTRNRRFTVDSFLAMHGPPGPSGPPGPRGNPGLRGAVGPQGEVGRSKETVPIVAFIAYLQKMLSVESNRSATIVFENADVNLGNGYNPSTGIFTATHQGIYKFSMTIMAQMDSIATVRIIHNHQNVLSMIRCDCRRRFSHVRGSVYAELDVNDQVMVEALGDLNDPGQSAPRNNIYGYTYTHFSGALLFLTNTLSHS</sequence>
<dbReference type="Proteomes" id="UP000663891">
    <property type="component" value="Unassembled WGS sequence"/>
</dbReference>
<dbReference type="Gene3D" id="2.60.120.40">
    <property type="match status" value="1"/>
</dbReference>
<dbReference type="EMBL" id="CAJOAY010000734">
    <property type="protein sequence ID" value="CAF3725328.1"/>
    <property type="molecule type" value="Genomic_DNA"/>
</dbReference>
<dbReference type="EMBL" id="CAJNOE010000403">
    <property type="protein sequence ID" value="CAF1197910.1"/>
    <property type="molecule type" value="Genomic_DNA"/>
</dbReference>
<dbReference type="OrthoDB" id="10009278at2759"/>
<evidence type="ECO:0000256" key="2">
    <source>
        <dbReference type="ARBA" id="ARBA00022525"/>
    </source>
</evidence>
<dbReference type="EMBL" id="CAJNON010000221">
    <property type="protein sequence ID" value="CAF1116847.1"/>
    <property type="molecule type" value="Genomic_DNA"/>
</dbReference>
<comment type="caution">
    <text evidence="6">The sequence shown here is derived from an EMBL/GenBank/DDBJ whole genome shotgun (WGS) entry which is preliminary data.</text>
</comment>
<feature type="compositionally biased region" description="Pro residues" evidence="3">
    <location>
        <begin position="91"/>
        <end position="101"/>
    </location>
</feature>
<evidence type="ECO:0000313" key="10">
    <source>
        <dbReference type="Proteomes" id="UP000663891"/>
    </source>
</evidence>
<feature type="domain" description="C1q" evidence="5">
    <location>
        <begin position="121"/>
        <end position="267"/>
    </location>
</feature>
<dbReference type="GO" id="GO:0005581">
    <property type="term" value="C:collagen trimer"/>
    <property type="evidence" value="ECO:0007669"/>
    <property type="project" value="UniProtKB-KW"/>
</dbReference>
<dbReference type="Proteomes" id="UP000663860">
    <property type="component" value="Unassembled WGS sequence"/>
</dbReference>
<organism evidence="6 10">
    <name type="scientific">Adineta steineri</name>
    <dbReference type="NCBI Taxonomy" id="433720"/>
    <lineage>
        <taxon>Eukaryota</taxon>
        <taxon>Metazoa</taxon>
        <taxon>Spiralia</taxon>
        <taxon>Gnathifera</taxon>
        <taxon>Rotifera</taxon>
        <taxon>Eurotatoria</taxon>
        <taxon>Bdelloidea</taxon>
        <taxon>Adinetida</taxon>
        <taxon>Adinetidae</taxon>
        <taxon>Adineta</taxon>
    </lineage>
</organism>
<keyword evidence="4" id="KW-0732">Signal</keyword>
<comment type="subcellular location">
    <subcellularLocation>
        <location evidence="1">Secreted</location>
    </subcellularLocation>
</comment>
<evidence type="ECO:0000313" key="9">
    <source>
        <dbReference type="EMBL" id="CAF3763273.1"/>
    </source>
</evidence>
<dbReference type="InterPro" id="IPR008983">
    <property type="entry name" value="Tumour_necrosis_fac-like_dom"/>
</dbReference>
<dbReference type="PROSITE" id="PS50871">
    <property type="entry name" value="C1Q"/>
    <property type="match status" value="1"/>
</dbReference>
<evidence type="ECO:0000256" key="1">
    <source>
        <dbReference type="ARBA" id="ARBA00004613"/>
    </source>
</evidence>
<dbReference type="Proteomes" id="UP000663881">
    <property type="component" value="Unassembled WGS sequence"/>
</dbReference>
<dbReference type="PRINTS" id="PR00007">
    <property type="entry name" value="COMPLEMNTC1Q"/>
</dbReference>
<evidence type="ECO:0000259" key="5">
    <source>
        <dbReference type="PROSITE" id="PS50871"/>
    </source>
</evidence>
<gene>
    <name evidence="7" type="ORF">IZO911_LOCUS28431</name>
    <name evidence="9" type="ORF">KXQ929_LOCUS14929</name>
    <name evidence="8" type="ORF">OKA104_LOCUS14126</name>
    <name evidence="6" type="ORF">VCS650_LOCUS20966</name>
</gene>
<reference evidence="6" key="1">
    <citation type="submission" date="2021-02" db="EMBL/GenBank/DDBJ databases">
        <authorList>
            <person name="Nowell W R."/>
        </authorList>
    </citation>
    <scope>NUCLEOTIDE SEQUENCE</scope>
</reference>
<dbReference type="InterPro" id="IPR001073">
    <property type="entry name" value="C1q_dom"/>
</dbReference>
<accession>A0A814Q9N4</accession>
<feature type="chain" id="PRO_5035685003" description="C1q domain-containing protein" evidence="4">
    <location>
        <begin position="21"/>
        <end position="270"/>
    </location>
</feature>
<dbReference type="SMART" id="SM00110">
    <property type="entry name" value="C1Q"/>
    <property type="match status" value="1"/>
</dbReference>
<keyword evidence="2" id="KW-0964">Secreted</keyword>